<dbReference type="PANTHER" id="PTHR30026">
    <property type="entry name" value="OUTER MEMBRANE PROTEIN TOLC"/>
    <property type="match status" value="1"/>
</dbReference>
<protein>
    <submittedName>
        <fullName evidence="9">TolC family protein</fullName>
    </submittedName>
</protein>
<evidence type="ECO:0000313" key="9">
    <source>
        <dbReference type="EMBL" id="AZQ42719.1"/>
    </source>
</evidence>
<dbReference type="AlphaFoldDB" id="A0A3S9MU62"/>
<proteinExistence type="inferred from homology"/>
<comment type="subcellular location">
    <subcellularLocation>
        <location evidence="1">Cell outer membrane</location>
    </subcellularLocation>
</comment>
<evidence type="ECO:0000256" key="2">
    <source>
        <dbReference type="ARBA" id="ARBA00007613"/>
    </source>
</evidence>
<dbReference type="GO" id="GO:0015288">
    <property type="term" value="F:porin activity"/>
    <property type="evidence" value="ECO:0007669"/>
    <property type="project" value="TreeGrafter"/>
</dbReference>
<evidence type="ECO:0000256" key="7">
    <source>
        <dbReference type="ARBA" id="ARBA00023237"/>
    </source>
</evidence>
<dbReference type="Proteomes" id="UP000279600">
    <property type="component" value="Chromosome"/>
</dbReference>
<accession>A0A3S9MU62</accession>
<evidence type="ECO:0000256" key="1">
    <source>
        <dbReference type="ARBA" id="ARBA00004442"/>
    </source>
</evidence>
<comment type="similarity">
    <text evidence="2">Belongs to the outer membrane factor (OMF) (TC 1.B.17) family.</text>
</comment>
<evidence type="ECO:0000256" key="3">
    <source>
        <dbReference type="ARBA" id="ARBA00022448"/>
    </source>
</evidence>
<evidence type="ECO:0000256" key="6">
    <source>
        <dbReference type="ARBA" id="ARBA00023136"/>
    </source>
</evidence>
<evidence type="ECO:0000256" key="4">
    <source>
        <dbReference type="ARBA" id="ARBA00022452"/>
    </source>
</evidence>
<dbReference type="GO" id="GO:1990281">
    <property type="term" value="C:efflux pump complex"/>
    <property type="evidence" value="ECO:0007669"/>
    <property type="project" value="TreeGrafter"/>
</dbReference>
<dbReference type="KEGG" id="noj:EJ995_00120"/>
<feature type="signal peptide" evidence="8">
    <location>
        <begin position="1"/>
        <end position="22"/>
    </location>
</feature>
<keyword evidence="10" id="KW-1185">Reference proteome</keyword>
<name>A0A3S9MU62_9FLAO</name>
<dbReference type="InterPro" id="IPR003423">
    <property type="entry name" value="OMP_efflux"/>
</dbReference>
<organism evidence="9 10">
    <name type="scientific">Nonlabens ponticola</name>
    <dbReference type="NCBI Taxonomy" id="2496866"/>
    <lineage>
        <taxon>Bacteria</taxon>
        <taxon>Pseudomonadati</taxon>
        <taxon>Bacteroidota</taxon>
        <taxon>Flavobacteriia</taxon>
        <taxon>Flavobacteriales</taxon>
        <taxon>Flavobacteriaceae</taxon>
        <taxon>Nonlabens</taxon>
    </lineage>
</organism>
<feature type="chain" id="PRO_5019234375" evidence="8">
    <location>
        <begin position="23"/>
        <end position="458"/>
    </location>
</feature>
<dbReference type="GO" id="GO:0009279">
    <property type="term" value="C:cell outer membrane"/>
    <property type="evidence" value="ECO:0007669"/>
    <property type="project" value="UniProtKB-SubCell"/>
</dbReference>
<dbReference type="SUPFAM" id="SSF56954">
    <property type="entry name" value="Outer membrane efflux proteins (OEP)"/>
    <property type="match status" value="1"/>
</dbReference>
<dbReference type="OrthoDB" id="9771205at2"/>
<dbReference type="PANTHER" id="PTHR30026:SF20">
    <property type="entry name" value="OUTER MEMBRANE PROTEIN TOLC"/>
    <property type="match status" value="1"/>
</dbReference>
<dbReference type="Pfam" id="PF02321">
    <property type="entry name" value="OEP"/>
    <property type="match status" value="2"/>
</dbReference>
<dbReference type="InterPro" id="IPR051906">
    <property type="entry name" value="TolC-like"/>
</dbReference>
<dbReference type="RefSeq" id="WP_126444430.1">
    <property type="nucleotide sequence ID" value="NZ_CP034549.1"/>
</dbReference>
<dbReference type="Gene3D" id="1.20.1600.10">
    <property type="entry name" value="Outer membrane efflux proteins (OEP)"/>
    <property type="match status" value="1"/>
</dbReference>
<dbReference type="EMBL" id="CP034549">
    <property type="protein sequence ID" value="AZQ42719.1"/>
    <property type="molecule type" value="Genomic_DNA"/>
</dbReference>
<evidence type="ECO:0000256" key="8">
    <source>
        <dbReference type="SAM" id="SignalP"/>
    </source>
</evidence>
<dbReference type="GO" id="GO:0015562">
    <property type="term" value="F:efflux transmembrane transporter activity"/>
    <property type="evidence" value="ECO:0007669"/>
    <property type="project" value="InterPro"/>
</dbReference>
<keyword evidence="3" id="KW-0813">Transport</keyword>
<keyword evidence="6" id="KW-0472">Membrane</keyword>
<keyword evidence="5" id="KW-0812">Transmembrane</keyword>
<gene>
    <name evidence="9" type="ORF">EJ995_00120</name>
</gene>
<reference evidence="9 10" key="1">
    <citation type="submission" date="2018-12" db="EMBL/GenBank/DDBJ databases">
        <title>Complete genome of Nonlabens sp. MJ115.</title>
        <authorList>
            <person name="Choi H.S."/>
            <person name="Jung J."/>
        </authorList>
    </citation>
    <scope>NUCLEOTIDE SEQUENCE [LARGE SCALE GENOMIC DNA]</scope>
    <source>
        <strain evidence="9 10">MJ115</strain>
    </source>
</reference>
<sequence>MKKNKSLLYVKLLVLVFAFAKAESQQSNVPLLTRQMALDSMLQNNYGIIVARNQVEIADNNAGLLNSGYLPTLQGTANAEYQLSDNRTDFGGAENQQGEPREPFVQNDAETRSYSAAINANYLLFDGLGRYYNFKILQEQYELSQLQVRSTIETTGVQLMSVYLQIARLKENLATFEQSLEINKQRETRAQYQFEYGQVNKLEVLNARVDINTDSINILNTRQQLRNTKRDLNLLLNRDFNQQFTVDTTVTLQNLLVIDSFVEQAQENNVRLLQAEQNVTISDYDIKVARSLLLPRIGLTGSYGWNRRENPGSAFFPDATTTNTSKTLAVGANLTWDIFDGGRSINSIRNAMINLDNEQLLKKQTIDEVTRDVLNARGNYANALRIFEMQEQNLVTNTDNFNRTQERFKLGQATSIEFRQAQLNLINAQTTKTLAKYDAKLAEYQLLQLTGQFLNVSL</sequence>
<evidence type="ECO:0000313" key="10">
    <source>
        <dbReference type="Proteomes" id="UP000279600"/>
    </source>
</evidence>
<keyword evidence="8" id="KW-0732">Signal</keyword>
<keyword evidence="7" id="KW-0998">Cell outer membrane</keyword>
<keyword evidence="4" id="KW-1134">Transmembrane beta strand</keyword>
<evidence type="ECO:0000256" key="5">
    <source>
        <dbReference type="ARBA" id="ARBA00022692"/>
    </source>
</evidence>